<feature type="domain" description="GHMP kinase C-terminal" evidence="6">
    <location>
        <begin position="113"/>
        <end position="156"/>
    </location>
</feature>
<dbReference type="GeneID" id="24922806"/>
<dbReference type="GO" id="GO:0019287">
    <property type="term" value="P:isopentenyl diphosphate biosynthetic process, mevalonate pathway"/>
    <property type="evidence" value="ECO:0007669"/>
    <property type="project" value="TreeGrafter"/>
</dbReference>
<feature type="transmembrane region" description="Helical" evidence="5">
    <location>
        <begin position="12"/>
        <end position="31"/>
    </location>
</feature>
<keyword evidence="3" id="KW-0418">Kinase</keyword>
<dbReference type="InParanoid" id="D8LXQ2"/>
<keyword evidence="5" id="KW-0812">Transmembrane</keyword>
<dbReference type="GO" id="GO:0004496">
    <property type="term" value="F:mevalonate kinase activity"/>
    <property type="evidence" value="ECO:0007669"/>
    <property type="project" value="InterPro"/>
</dbReference>
<dbReference type="InterPro" id="IPR036554">
    <property type="entry name" value="GHMP_kinase_C_sf"/>
</dbReference>
<evidence type="ECO:0000313" key="7">
    <source>
        <dbReference type="EMBL" id="CBK20357.2"/>
    </source>
</evidence>
<keyword evidence="9" id="KW-1185">Reference proteome</keyword>
<name>D8LXQ2_BLAHO</name>
<proteinExistence type="predicted"/>
<dbReference type="PANTHER" id="PTHR43290:SF2">
    <property type="entry name" value="MEVALONATE KINASE"/>
    <property type="match status" value="1"/>
</dbReference>
<evidence type="ECO:0000256" key="3">
    <source>
        <dbReference type="ARBA" id="ARBA00022777"/>
    </source>
</evidence>
<keyword evidence="5" id="KW-1133">Transmembrane helix</keyword>
<dbReference type="SUPFAM" id="SSF55060">
    <property type="entry name" value="GHMP Kinase, C-terminal domain"/>
    <property type="match status" value="1"/>
</dbReference>
<evidence type="ECO:0000256" key="2">
    <source>
        <dbReference type="ARBA" id="ARBA00022679"/>
    </source>
</evidence>
<dbReference type="RefSeq" id="XP_012894405.1">
    <property type="nucleotide sequence ID" value="XM_013038951.1"/>
</dbReference>
<dbReference type="Proteomes" id="UP000008312">
    <property type="component" value="Unassembled WGS sequence"/>
</dbReference>
<protein>
    <recommendedName>
        <fullName evidence="6">GHMP kinase C-terminal domain-containing protein</fullName>
    </recommendedName>
</protein>
<evidence type="ECO:0000259" key="6">
    <source>
        <dbReference type="Pfam" id="PF08544"/>
    </source>
</evidence>
<dbReference type="InterPro" id="IPR013750">
    <property type="entry name" value="GHMP_kinase_C_dom"/>
</dbReference>
<dbReference type="OrthoDB" id="1652964at2759"/>
<keyword evidence="4" id="KW-0460">Magnesium</keyword>
<dbReference type="GeneID" id="24922230"/>
<reference evidence="7" key="1">
    <citation type="submission" date="2010-02" db="EMBL/GenBank/DDBJ databases">
        <title>Sequencing and annotation of the Blastocystis hominis genome.</title>
        <authorList>
            <person name="Wincker P."/>
        </authorList>
    </citation>
    <scope>NUCLEOTIDE SEQUENCE</scope>
    <source>
        <strain evidence="7">Singapore isolate B</strain>
    </source>
</reference>
<dbReference type="Gene3D" id="3.30.70.890">
    <property type="entry name" value="GHMP kinase, C-terminal domain"/>
    <property type="match status" value="1"/>
</dbReference>
<keyword evidence="1" id="KW-0963">Cytoplasm</keyword>
<gene>
    <name evidence="7" type="ORF">GSBLH_T00006105001</name>
    <name evidence="8" type="ORF">GSBLH_T00006682001</name>
</gene>
<organism evidence="7">
    <name type="scientific">Blastocystis hominis</name>
    <dbReference type="NCBI Taxonomy" id="12968"/>
    <lineage>
        <taxon>Eukaryota</taxon>
        <taxon>Sar</taxon>
        <taxon>Stramenopiles</taxon>
        <taxon>Bigyra</taxon>
        <taxon>Opalozoa</taxon>
        <taxon>Opalinata</taxon>
        <taxon>Blastocystidae</taxon>
        <taxon>Blastocystis</taxon>
    </lineage>
</organism>
<accession>D8LXQ2</accession>
<dbReference type="AlphaFoldDB" id="D8LXQ2"/>
<dbReference type="GO" id="GO:0005524">
    <property type="term" value="F:ATP binding"/>
    <property type="evidence" value="ECO:0007669"/>
    <property type="project" value="InterPro"/>
</dbReference>
<dbReference type="PANTHER" id="PTHR43290">
    <property type="entry name" value="MEVALONATE KINASE"/>
    <property type="match status" value="1"/>
</dbReference>
<sequence>MELRRVSTARCHVMVFAAKVFLDFIGGIIRFRRSLDGKFEKKQVKTDPFAVLLVDTMLPKNTFEMISRVKTLKSHYPKSAEHLFDCIDELVKASINEEGVLEMNKLVGAVRINQNVLKTLGVSCEAIDEIVQLAKQHHFAAKLTGGGGGGCVIAIRESACDEDEAELINVLHSRGYQTFMVRLGGEGIQLEQIESTV</sequence>
<dbReference type="EMBL" id="FN668662">
    <property type="protein sequence ID" value="CBK23786.2"/>
    <property type="molecule type" value="Genomic_DNA"/>
</dbReference>
<evidence type="ECO:0000313" key="9">
    <source>
        <dbReference type="Proteomes" id="UP000008312"/>
    </source>
</evidence>
<dbReference type="InterPro" id="IPR006205">
    <property type="entry name" value="Mev_gal_kin"/>
</dbReference>
<keyword evidence="5" id="KW-0472">Membrane</keyword>
<evidence type="ECO:0000256" key="4">
    <source>
        <dbReference type="ARBA" id="ARBA00022842"/>
    </source>
</evidence>
<evidence type="ECO:0000256" key="5">
    <source>
        <dbReference type="SAM" id="Phobius"/>
    </source>
</evidence>
<dbReference type="Pfam" id="PF08544">
    <property type="entry name" value="GHMP_kinases_C"/>
    <property type="match status" value="1"/>
</dbReference>
<dbReference type="RefSeq" id="XP_012897834.1">
    <property type="nucleotide sequence ID" value="XM_013042380.1"/>
</dbReference>
<dbReference type="GO" id="GO:0005829">
    <property type="term" value="C:cytosol"/>
    <property type="evidence" value="ECO:0007669"/>
    <property type="project" value="TreeGrafter"/>
</dbReference>
<dbReference type="EMBL" id="FN668639">
    <property type="protein sequence ID" value="CBK20357.2"/>
    <property type="molecule type" value="Genomic_DNA"/>
</dbReference>
<evidence type="ECO:0000256" key="1">
    <source>
        <dbReference type="ARBA" id="ARBA00022490"/>
    </source>
</evidence>
<keyword evidence="2" id="KW-0808">Transferase</keyword>
<evidence type="ECO:0000313" key="8">
    <source>
        <dbReference type="EMBL" id="CBK23786.2"/>
    </source>
</evidence>